<dbReference type="InterPro" id="IPR043746">
    <property type="entry name" value="DUF5691"/>
</dbReference>
<name>A0A1C3H722_9GAMM</name>
<organism evidence="1 2">
    <name type="scientific">Cardiobacterium hominis</name>
    <dbReference type="NCBI Taxonomy" id="2718"/>
    <lineage>
        <taxon>Bacteria</taxon>
        <taxon>Pseudomonadati</taxon>
        <taxon>Pseudomonadota</taxon>
        <taxon>Gammaproteobacteria</taxon>
        <taxon>Cardiobacteriales</taxon>
        <taxon>Cardiobacteriaceae</taxon>
        <taxon>Cardiobacterium</taxon>
    </lineage>
</organism>
<gene>
    <name evidence="1" type="ORF">CHUV0807_2392</name>
</gene>
<reference evidence="2" key="1">
    <citation type="submission" date="2016-04" db="EMBL/GenBank/DDBJ databases">
        <authorList>
            <person name="Tagini F."/>
        </authorList>
    </citation>
    <scope>NUCLEOTIDE SEQUENCE [LARGE SCALE GENOMIC DNA]</scope>
    <source>
        <strain evidence="2">CHUV0807</strain>
    </source>
</reference>
<dbReference type="Proteomes" id="UP000190837">
    <property type="component" value="Unassembled WGS sequence"/>
</dbReference>
<dbReference type="RefSeq" id="WP_079542162.1">
    <property type="nucleotide sequence ID" value="NZ_CP171111.1"/>
</dbReference>
<dbReference type="AlphaFoldDB" id="A0A1C3H722"/>
<sequence>MLTPLLNTALLGTTKQPYRPDAATPAALQTAWAALADSSAERRTYRYAALAFACAYGGQTPAQSADGWQLIPPAPAAEETLPPEAVAILGGWFKQKRQHLLHYAFARLRAHDLALPTALLPETIAHAQKHPADITDRLLGARGRWLFAEAGLRQNSAADADEDWQLLPFAARKDWLTRLRHEAPDQAREQLAALWSSAPANHRQDYIAILADNLTAADQPFLTAALKDRSKAVKESAHRLLMRLPDSAPVQQHLAWLRERLVWQDAGGWQYLDAPYTAEMKAAGIEEISPLKEESDAAWQRRQIILALPLSIWAQYLACDEEEAAARLAAYPPITPPNLCVGWIHQMRDRHFTLAMLPVVMHEHPDRISAELNLDAFLELSHSDRETLLANEDSARLLREQLRHDDYRGPWRDDTHEDWGERYGLLACQHYLKSKTDVPDDNYQRLAASLPVNDRIAALITERLRTLPTDHPKHEDIAELAEYYRQKSQFAALLP</sequence>
<accession>A0A1C3H722</accession>
<dbReference type="Pfam" id="PF18944">
    <property type="entry name" value="DUF5691"/>
    <property type="match status" value="1"/>
</dbReference>
<proteinExistence type="predicted"/>
<protein>
    <submittedName>
        <fullName evidence="1">Uncharacterized protein</fullName>
    </submittedName>
</protein>
<dbReference type="EMBL" id="FKLO01000081">
    <property type="protein sequence ID" value="SAM71898.1"/>
    <property type="molecule type" value="Genomic_DNA"/>
</dbReference>
<evidence type="ECO:0000313" key="1">
    <source>
        <dbReference type="EMBL" id="SAM71898.1"/>
    </source>
</evidence>
<evidence type="ECO:0000313" key="2">
    <source>
        <dbReference type="Proteomes" id="UP000190837"/>
    </source>
</evidence>